<sequence length="67" mass="7424">MGEKFTYEGGPRDKERSEGEVSDFPEIHPGGEYQWSGLAHGQPLTDEPAIESDDGEPATVVWYPKTD</sequence>
<comment type="caution">
    <text evidence="2">The sequence shown here is derived from an EMBL/GenBank/DDBJ whole genome shotgun (WGS) entry which is preliminary data.</text>
</comment>
<reference evidence="3" key="1">
    <citation type="journal article" date="2019" name="Int. J. Syst. Evol. Microbiol.">
        <title>The Global Catalogue of Microorganisms (GCM) 10K type strain sequencing project: providing services to taxonomists for standard genome sequencing and annotation.</title>
        <authorList>
            <consortium name="The Broad Institute Genomics Platform"/>
            <consortium name="The Broad Institute Genome Sequencing Center for Infectious Disease"/>
            <person name="Wu L."/>
            <person name="Ma J."/>
        </authorList>
    </citation>
    <scope>NUCLEOTIDE SEQUENCE [LARGE SCALE GENOMIC DNA]</scope>
    <source>
        <strain evidence="3">JCM 18514</strain>
    </source>
</reference>
<feature type="compositionally biased region" description="Basic and acidic residues" evidence="1">
    <location>
        <begin position="1"/>
        <end position="19"/>
    </location>
</feature>
<keyword evidence="3" id="KW-1185">Reference proteome</keyword>
<gene>
    <name evidence="2" type="ORF">GCM10023346_19730</name>
</gene>
<organism evidence="2 3">
    <name type="scientific">Arthrobacter gyeryongensis</name>
    <dbReference type="NCBI Taxonomy" id="1650592"/>
    <lineage>
        <taxon>Bacteria</taxon>
        <taxon>Bacillati</taxon>
        <taxon>Actinomycetota</taxon>
        <taxon>Actinomycetes</taxon>
        <taxon>Micrococcales</taxon>
        <taxon>Micrococcaceae</taxon>
        <taxon>Arthrobacter</taxon>
    </lineage>
</organism>
<dbReference type="Proteomes" id="UP001500200">
    <property type="component" value="Unassembled WGS sequence"/>
</dbReference>
<evidence type="ECO:0000313" key="3">
    <source>
        <dbReference type="Proteomes" id="UP001500200"/>
    </source>
</evidence>
<evidence type="ECO:0000313" key="2">
    <source>
        <dbReference type="EMBL" id="GAA5193814.1"/>
    </source>
</evidence>
<name>A0ABP9SCQ2_9MICC</name>
<accession>A0ABP9SCQ2</accession>
<protein>
    <submittedName>
        <fullName evidence="2">Uncharacterized protein</fullName>
    </submittedName>
</protein>
<dbReference type="EMBL" id="BAABKK010000011">
    <property type="protein sequence ID" value="GAA5193814.1"/>
    <property type="molecule type" value="Genomic_DNA"/>
</dbReference>
<evidence type="ECO:0000256" key="1">
    <source>
        <dbReference type="SAM" id="MobiDB-lite"/>
    </source>
</evidence>
<dbReference type="RefSeq" id="WP_236812074.1">
    <property type="nucleotide sequence ID" value="NZ_BAABKK010000011.1"/>
</dbReference>
<feature type="region of interest" description="Disordered" evidence="1">
    <location>
        <begin position="1"/>
        <end position="67"/>
    </location>
</feature>
<proteinExistence type="predicted"/>